<accession>A0ABQ6FLV5</accession>
<protein>
    <recommendedName>
        <fullName evidence="1">BFN domain-containing protein</fullName>
    </recommendedName>
</protein>
<evidence type="ECO:0000313" key="2">
    <source>
        <dbReference type="EMBL" id="GLV53804.1"/>
    </source>
</evidence>
<proteinExistence type="predicted"/>
<dbReference type="EMBL" id="BSRI01000001">
    <property type="protein sequence ID" value="GLV53804.1"/>
    <property type="molecule type" value="Genomic_DNA"/>
</dbReference>
<sequence length="216" mass="24745">MIPVHVEGVRRNFTSSSAFLYSVFLVDDTDRRLLVLGIERYEALPIVAALNNLILPRQDTINLMAETLRLLNYTLEEVRIEGYSMLPPLYNLCDCRLHWRKGADVREQAMHLRPGDAACLALLMHAPILVSDEVFRQVGTELPDGPPLELVLARYMLRREGITLPEGKEPRLGFSKTPLRDALVKEFKASLLGKAPIFPEEDMEQRKKEYLDFLRQ</sequence>
<organism evidence="2 3">
    <name type="scientific">Dictyobacter halimunensis</name>
    <dbReference type="NCBI Taxonomy" id="3026934"/>
    <lineage>
        <taxon>Bacteria</taxon>
        <taxon>Bacillati</taxon>
        <taxon>Chloroflexota</taxon>
        <taxon>Ktedonobacteria</taxon>
        <taxon>Ktedonobacterales</taxon>
        <taxon>Dictyobacteraceae</taxon>
        <taxon>Dictyobacter</taxon>
    </lineage>
</organism>
<evidence type="ECO:0000259" key="1">
    <source>
        <dbReference type="PROSITE" id="PS51658"/>
    </source>
</evidence>
<dbReference type="SUPFAM" id="SSF103256">
    <property type="entry name" value="Hypothetical protein TM0160"/>
    <property type="match status" value="1"/>
</dbReference>
<dbReference type="PROSITE" id="PS51658">
    <property type="entry name" value="BFN"/>
    <property type="match status" value="1"/>
</dbReference>
<dbReference type="RefSeq" id="WP_338247513.1">
    <property type="nucleotide sequence ID" value="NZ_BSRI01000001.1"/>
</dbReference>
<dbReference type="Pfam" id="PF02577">
    <property type="entry name" value="BFN_dom"/>
    <property type="match status" value="1"/>
</dbReference>
<gene>
    <name evidence="2" type="ORF">KDH_06550</name>
</gene>
<dbReference type="Proteomes" id="UP001344906">
    <property type="component" value="Unassembled WGS sequence"/>
</dbReference>
<dbReference type="InterPro" id="IPR036104">
    <property type="entry name" value="BFN_sf"/>
</dbReference>
<reference evidence="2 3" key="1">
    <citation type="submission" date="2023-02" db="EMBL/GenBank/DDBJ databases">
        <title>Dictyobacter halimunensis sp. nov., a new member of the class Ktedonobacteria from forest soil in a geothermal area.</title>
        <authorList>
            <person name="Rachmania M.K."/>
            <person name="Ningsih F."/>
            <person name="Sakai Y."/>
            <person name="Yabe S."/>
            <person name="Yokota A."/>
            <person name="Sjamsuridzal W."/>
        </authorList>
    </citation>
    <scope>NUCLEOTIDE SEQUENCE [LARGE SCALE GENOMIC DNA]</scope>
    <source>
        <strain evidence="2 3">S3.2.2.5</strain>
    </source>
</reference>
<comment type="caution">
    <text evidence="2">The sequence shown here is derived from an EMBL/GenBank/DDBJ whole genome shotgun (WGS) entry which is preliminary data.</text>
</comment>
<dbReference type="Gene3D" id="3.10.690.10">
    <property type="entry name" value="Bifunctional nuclease domain"/>
    <property type="match status" value="1"/>
</dbReference>
<feature type="domain" description="BFN" evidence="1">
    <location>
        <begin position="1"/>
        <end position="142"/>
    </location>
</feature>
<name>A0ABQ6FLV5_9CHLR</name>
<evidence type="ECO:0000313" key="3">
    <source>
        <dbReference type="Proteomes" id="UP001344906"/>
    </source>
</evidence>
<keyword evidence="3" id="KW-1185">Reference proteome</keyword>
<dbReference type="InterPro" id="IPR003729">
    <property type="entry name" value="Bi_nuclease_dom"/>
</dbReference>